<gene>
    <name evidence="3" type="ORF">DZF93_09195</name>
    <name evidence="2" type="ORF">VO01_14090</name>
</gene>
<dbReference type="Pfam" id="PF01547">
    <property type="entry name" value="SBP_bac_1"/>
    <property type="match status" value="1"/>
</dbReference>
<name>A0A0D5CKB4_9MICO</name>
<keyword evidence="1" id="KW-0732">Signal</keyword>
<dbReference type="AlphaFoldDB" id="A0A0D5CKB4"/>
<reference evidence="3 5" key="2">
    <citation type="submission" date="2018-08" db="EMBL/GenBank/DDBJ databases">
        <title>Genome Sequence of Clavibacter michiganensis Subspecies type strains, and the Atypical Peach-Colored Strains Isolated from Tomato.</title>
        <authorList>
            <person name="Osdaghi E."/>
            <person name="Portier P."/>
            <person name="Briand M."/>
            <person name="Jacques M.-A."/>
        </authorList>
    </citation>
    <scope>NUCLEOTIDE SEQUENCE [LARGE SCALE GENOMIC DNA]</scope>
    <source>
        <strain evidence="3 5">CFBP 6488</strain>
    </source>
</reference>
<dbReference type="InterPro" id="IPR006059">
    <property type="entry name" value="SBP"/>
</dbReference>
<dbReference type="PANTHER" id="PTHR43649">
    <property type="entry name" value="ARABINOSE-BINDING PROTEIN-RELATED"/>
    <property type="match status" value="1"/>
</dbReference>
<evidence type="ECO:0000313" key="3">
    <source>
        <dbReference type="EMBL" id="RIJ34157.1"/>
    </source>
</evidence>
<dbReference type="Proteomes" id="UP000266634">
    <property type="component" value="Unassembled WGS sequence"/>
</dbReference>
<feature type="signal peptide" evidence="1">
    <location>
        <begin position="1"/>
        <end position="30"/>
    </location>
</feature>
<feature type="chain" id="PRO_5035989268" evidence="1">
    <location>
        <begin position="31"/>
        <end position="452"/>
    </location>
</feature>
<dbReference type="SUPFAM" id="SSF53850">
    <property type="entry name" value="Periplasmic binding protein-like II"/>
    <property type="match status" value="1"/>
</dbReference>
<evidence type="ECO:0000313" key="4">
    <source>
        <dbReference type="Proteomes" id="UP000032604"/>
    </source>
</evidence>
<dbReference type="KEGG" id="cmh:VO01_14090"/>
<dbReference type="Proteomes" id="UP000032604">
    <property type="component" value="Chromosome"/>
</dbReference>
<proteinExistence type="predicted"/>
<evidence type="ECO:0000313" key="5">
    <source>
        <dbReference type="Proteomes" id="UP000266634"/>
    </source>
</evidence>
<dbReference type="PANTHER" id="PTHR43649:SF12">
    <property type="entry name" value="DIACETYLCHITOBIOSE BINDING PROTEIN DASA"/>
    <property type="match status" value="1"/>
</dbReference>
<dbReference type="PROSITE" id="PS51257">
    <property type="entry name" value="PROKAR_LIPOPROTEIN"/>
    <property type="match status" value="1"/>
</dbReference>
<reference evidence="2 4" key="1">
    <citation type="journal article" date="2015" name="Genome Announc.">
        <title>Complete Genome Sequence of Clavibacter michiganensis subsp. insidiosus R1-1 Using PacBio Single-Molecule Real-Time Technology.</title>
        <authorList>
            <person name="Lu Y."/>
            <person name="Samac D.A."/>
            <person name="Glazebrook J."/>
            <person name="Ishimaru C.A."/>
        </authorList>
    </citation>
    <scope>NUCLEOTIDE SEQUENCE [LARGE SCALE GENOMIC DNA]</scope>
    <source>
        <strain evidence="2 4">R1-1</strain>
    </source>
</reference>
<dbReference type="RefSeq" id="WP_045529811.1">
    <property type="nucleotide sequence ID" value="NZ_CP011043.1"/>
</dbReference>
<accession>A0A0D5CKB4</accession>
<organism evidence="2 4">
    <name type="scientific">Clavibacter michiganensis subsp. insidiosus</name>
    <dbReference type="NCBI Taxonomy" id="33014"/>
    <lineage>
        <taxon>Bacteria</taxon>
        <taxon>Bacillati</taxon>
        <taxon>Actinomycetota</taxon>
        <taxon>Actinomycetes</taxon>
        <taxon>Micrococcales</taxon>
        <taxon>Microbacteriaceae</taxon>
        <taxon>Clavibacter</taxon>
    </lineage>
</organism>
<dbReference type="EMBL" id="QWEA01000330">
    <property type="protein sequence ID" value="RIJ34157.1"/>
    <property type="molecule type" value="Genomic_DNA"/>
</dbReference>
<sequence>MTRTHRTLAVIAAAATATLLAGCGSGGSGAADTSFTTEATGTLKAWAFDGADDVGEARLAHAADALSDVTIDLDSTAFDAQKFTTRVASGQTPDVVQMDRQFVATYAAQDLILPLDQCYSAHDVDPADRFYESVTNDIRYDDAIWAVPQFFQPPAILLNERVLSAAGVSGDQFDTSEPDQLLDAVGKVYRESGGDPAVLGLDAVPTAQAALWMLGFGGQLVDADGKPTLDDDANLPGLEFLKELSDAQGGYAKGKSFSDAFDTFGDGNQFVKDQVGAQIDAQWYLNVVAPYRDDIDISAVPFRDSDGEPFAVAGGSAFVIPAGAANKDAACAWMLDLTSQESWEAAGDVRAATVTENGGINTGLFTGSPSADQAIRDAHVVPSGDDGIDQAIATFYDVVAEGRSIGGSPAGQQIQSELQNAVASTLLGDKTPEQALADAQTAAMRAYEQAAR</sequence>
<dbReference type="OrthoDB" id="9795467at2"/>
<dbReference type="EMBL" id="CP011043">
    <property type="protein sequence ID" value="AJW80101.1"/>
    <property type="molecule type" value="Genomic_DNA"/>
</dbReference>
<protein>
    <submittedName>
        <fullName evidence="3">Extracellular solute-binding protein</fullName>
    </submittedName>
    <submittedName>
        <fullName evidence="2">Sugar ABC transporter substrate-binding protein</fullName>
    </submittedName>
</protein>
<dbReference type="HOGENOM" id="CLU_031285_10_0_11"/>
<evidence type="ECO:0000313" key="2">
    <source>
        <dbReference type="EMBL" id="AJW80101.1"/>
    </source>
</evidence>
<dbReference type="Gene3D" id="3.40.190.10">
    <property type="entry name" value="Periplasmic binding protein-like II"/>
    <property type="match status" value="1"/>
</dbReference>
<dbReference type="InterPro" id="IPR050490">
    <property type="entry name" value="Bact_solute-bd_prot1"/>
</dbReference>
<evidence type="ECO:0000256" key="1">
    <source>
        <dbReference type="SAM" id="SignalP"/>
    </source>
</evidence>
<dbReference type="PATRIC" id="fig|33014.5.peg.2909"/>